<keyword evidence="9" id="KW-0630">Potassium</keyword>
<keyword evidence="9" id="KW-0633">Potassium transport</keyword>
<dbReference type="HAMAP" id="MF_01308">
    <property type="entry name" value="CemA_PxcA"/>
    <property type="match status" value="1"/>
</dbReference>
<evidence type="ECO:0000256" key="5">
    <source>
        <dbReference type="ARBA" id="ARBA00022989"/>
    </source>
</evidence>
<dbReference type="GO" id="GO:0015078">
    <property type="term" value="F:proton transmembrane transporter activity"/>
    <property type="evidence" value="ECO:0007669"/>
    <property type="project" value="UniProtKB-UniRule"/>
</dbReference>
<dbReference type="GO" id="GO:0009706">
    <property type="term" value="C:chloroplast inner membrane"/>
    <property type="evidence" value="ECO:0007669"/>
    <property type="project" value="UniProtKB-SubCell"/>
</dbReference>
<dbReference type="InterPro" id="IPR004282">
    <property type="entry name" value="CemA"/>
</dbReference>
<comment type="subcellular location">
    <subcellularLocation>
        <location evidence="1">Membrane</location>
        <topology evidence="1">Multi-pass membrane protein</topology>
    </subcellularLocation>
    <subcellularLocation>
        <location evidence="9">Plastid</location>
        <location evidence="9">Chloroplast inner membrane</location>
        <topology evidence="9">Multi-pass membrane protein</topology>
    </subcellularLocation>
</comment>
<keyword evidence="6 9" id="KW-0406">Ion transport</keyword>
<organism evidence="10">
    <name type="scientific">Netrium digitus</name>
    <dbReference type="NCBI Taxonomy" id="43946"/>
    <lineage>
        <taxon>Eukaryota</taxon>
        <taxon>Viridiplantae</taxon>
        <taxon>Streptophyta</taxon>
        <taxon>Zygnematophyceae</taxon>
        <taxon>Zygnematophycidae</taxon>
        <taxon>Zygnematales</taxon>
        <taxon>Zygnemataceae</taxon>
        <taxon>Netrium</taxon>
    </lineage>
</organism>
<proteinExistence type="inferred from homology"/>
<keyword evidence="3 9" id="KW-0812">Transmembrane</keyword>
<comment type="catalytic activity">
    <reaction evidence="9">
        <text>K(+)(in) + H(+)(out) = K(+)(out) + H(+)(in)</text>
        <dbReference type="Rhea" id="RHEA:29467"/>
        <dbReference type="ChEBI" id="CHEBI:15378"/>
        <dbReference type="ChEBI" id="CHEBI:29103"/>
    </reaction>
</comment>
<evidence type="ECO:0000256" key="6">
    <source>
        <dbReference type="ARBA" id="ARBA00023065"/>
    </source>
</evidence>
<dbReference type="GO" id="GO:0015297">
    <property type="term" value="F:antiporter activity"/>
    <property type="evidence" value="ECO:0007669"/>
    <property type="project" value="UniProtKB-KW"/>
</dbReference>
<evidence type="ECO:0000256" key="9">
    <source>
        <dbReference type="HAMAP-Rule" id="MF_01308"/>
    </source>
</evidence>
<feature type="transmembrane region" description="Helical" evidence="9">
    <location>
        <begin position="471"/>
        <end position="492"/>
    </location>
</feature>
<geneLocation type="chloroplast" evidence="10"/>
<comment type="function">
    <text evidence="9">Contributes to K(+)/H(+) antiport activity by supporting proton efflux to control proton extrusion and homeostasis in chloroplasts in a light-dependent manner to modulate photosynthesis. Prevents excessive induction of non-photochemical quenching (NPQ) under continuous-light conditions. Indirectly promotes efficient inorganic carbon uptake into chloroplasts.</text>
</comment>
<dbReference type="AlphaFoldDB" id="A0A191T508"/>
<feature type="transmembrane region" description="Helical" evidence="9">
    <location>
        <begin position="292"/>
        <end position="313"/>
    </location>
</feature>
<evidence type="ECO:0000256" key="7">
    <source>
        <dbReference type="ARBA" id="ARBA00023136"/>
    </source>
</evidence>
<dbReference type="PANTHER" id="PTHR33650:SF2">
    <property type="entry name" value="CHLOROPLAST ENVELOPE MEMBRANE PROTEIN"/>
    <property type="match status" value="1"/>
</dbReference>
<evidence type="ECO:0000256" key="2">
    <source>
        <dbReference type="ARBA" id="ARBA00022448"/>
    </source>
</evidence>
<evidence type="ECO:0000256" key="3">
    <source>
        <dbReference type="ARBA" id="ARBA00022692"/>
    </source>
</evidence>
<name>A0A191T508_9VIRI</name>
<dbReference type="GeneID" id="27984781"/>
<keyword evidence="9" id="KW-0050">Antiport</keyword>
<reference evidence="10" key="1">
    <citation type="journal article" date="2016" name="Front. Plant Sci.">
        <title>Comparative Chloroplast Genome Analyses of Streptophyte Green Algae Uncover Major Structural Alterations in the Klebsormidiophyceae, Coleochaetophyceae and Zygnematophyceae.</title>
        <authorList>
            <person name="Lemieux C."/>
            <person name="Otis C."/>
            <person name="Turmel M."/>
        </authorList>
    </citation>
    <scope>NUCLEOTIDE SEQUENCE</scope>
</reference>
<dbReference type="EMBL" id="KU646491">
    <property type="protein sequence ID" value="ANI25467.1"/>
    <property type="molecule type" value="Genomic_DNA"/>
</dbReference>
<gene>
    <name evidence="9 10" type="primary">cemA</name>
</gene>
<sequence length="512" mass="60604">MKSHFFSICRWLFSTPHRALERAYQASKQVRNIHKNYIYYKNLIGGSSKRSGYNFNVNFYLNTILNRSEAKIYWALLEFKLSWFFLYICKNFFKQAIIEFIFGNKGDNYYKHLCEKYRKSLTSDDIFLDHIFSPDTFFTRFSLGLLKRDNILLNKWFDLDLKKVQNKKFLYYQTKNEPITYSIKELIEVEIEKLNRKLFWIETALADLDNLKQDYSISYMGYSERNQNKSKNLFHLVNLKSQPTDIPYESVGLVPRSITRTLSRFQTELAGRSAFIVLPEFRLAKYQAIASVQYLACLICFPLIVSNFCKIFILEPLIQYWWNTSQSQVFLSIAQEQKALIKLQQVEELLWLDIMMADSTEKYPQDLSFQIHLKTINLVETYNQESIQIILHMFTDFISLVAIITVLIWGKKRLSILNSWIQEVFYSLSDTMKAFFILLFTDLCIGFHSPHGWEILIGLLLEHFGFSHNKPVISCFVSTFPVILDTVLKYWIFRHLNRISPSIVVSYHTMNE</sequence>
<keyword evidence="4 9" id="KW-0375">Hydrogen ion transport</keyword>
<comment type="similarity">
    <text evidence="8 9">Belongs to the CemA family.</text>
</comment>
<keyword evidence="2 9" id="KW-0813">Transport</keyword>
<keyword evidence="7 9" id="KW-0472">Membrane</keyword>
<evidence type="ECO:0000256" key="8">
    <source>
        <dbReference type="ARBA" id="ARBA00043980"/>
    </source>
</evidence>
<accession>A0A191T508</accession>
<feature type="transmembrane region" description="Helical" evidence="9">
    <location>
        <begin position="389"/>
        <end position="410"/>
    </location>
</feature>
<dbReference type="GO" id="GO:0006813">
    <property type="term" value="P:potassium ion transport"/>
    <property type="evidence" value="ECO:0007669"/>
    <property type="project" value="UniProtKB-UniRule"/>
</dbReference>
<evidence type="ECO:0000256" key="1">
    <source>
        <dbReference type="ARBA" id="ARBA00004141"/>
    </source>
</evidence>
<evidence type="ECO:0000313" key="10">
    <source>
        <dbReference type="EMBL" id="ANI25467.1"/>
    </source>
</evidence>
<dbReference type="RefSeq" id="YP_009258504.1">
    <property type="nucleotide sequence ID" value="NC_030356.1"/>
</dbReference>
<dbReference type="Pfam" id="PF03040">
    <property type="entry name" value="CemA"/>
    <property type="match status" value="1"/>
</dbReference>
<dbReference type="PANTHER" id="PTHR33650">
    <property type="entry name" value="CHLOROPLAST ENVELOPE MEMBRANE PROTEIN-RELATED"/>
    <property type="match status" value="1"/>
</dbReference>
<keyword evidence="5 9" id="KW-1133">Transmembrane helix</keyword>
<protein>
    <recommendedName>
        <fullName evidence="9">Potassium/proton antiporter CemA</fullName>
    </recommendedName>
    <alternativeName>
        <fullName evidence="9">Chloroplast envelope membrane protein A</fullName>
        <shortName evidence="9">CemA</shortName>
    </alternativeName>
</protein>
<keyword evidence="9" id="KW-1001">Plastid inner membrane</keyword>
<evidence type="ECO:0000256" key="4">
    <source>
        <dbReference type="ARBA" id="ARBA00022781"/>
    </source>
</evidence>
<keyword evidence="10" id="KW-0934">Plastid</keyword>
<keyword evidence="10" id="KW-0150">Chloroplast</keyword>
<feature type="transmembrane region" description="Helical" evidence="9">
    <location>
        <begin position="431"/>
        <end position="451"/>
    </location>
</feature>